<dbReference type="SUPFAM" id="SSF89550">
    <property type="entry name" value="PHP domain-like"/>
    <property type="match status" value="1"/>
</dbReference>
<dbReference type="GO" id="GO:0035312">
    <property type="term" value="F:5'-3' DNA exonuclease activity"/>
    <property type="evidence" value="ECO:0007669"/>
    <property type="project" value="TreeGrafter"/>
</dbReference>
<dbReference type="EMBL" id="MGGB01000057">
    <property type="protein sequence ID" value="OGM18101.1"/>
    <property type="molecule type" value="Genomic_DNA"/>
</dbReference>
<dbReference type="InterPro" id="IPR003141">
    <property type="entry name" value="Pol/His_phosphatase_N"/>
</dbReference>
<dbReference type="Gene3D" id="3.20.20.140">
    <property type="entry name" value="Metal-dependent hydrolases"/>
    <property type="match status" value="2"/>
</dbReference>
<sequence length="349" mass="40126">MINKYSYQTLHSHTKDSDGLLTHREVLNICSKYNIGVVAFTDHDTLPNEKTLKLLKKEKKHPTKWIVGIEISSGWPLDLGGGATSGLHVVGLFVDPFNRELLDHCTKAKEARITRMRMMVKNLVSLGFKITEKDCLRSSVGETVGRPHIVTALSYYPENSKVYDVLRKRMKNDSKNDQDIKRKYEDMILRGDSQYPYVLFLSDDSYIKNIYVDYQYYSDFDSTVSLIRNAGGLAILAHWGSCRFKMTDEYMDGIFKKNRIDGAETVYGLWNYESGKWTEQEKELKILKKLVGQHDKLHSGGADAHTRKDFEQFVNEQWFSERTVGLIENIIKKSNVDTVWSSLGITNIK</sequence>
<evidence type="ECO:0000313" key="3">
    <source>
        <dbReference type="Proteomes" id="UP000178446"/>
    </source>
</evidence>
<reference evidence="2 3" key="1">
    <citation type="journal article" date="2016" name="Nat. Commun.">
        <title>Thousands of microbial genomes shed light on interconnected biogeochemical processes in an aquifer system.</title>
        <authorList>
            <person name="Anantharaman K."/>
            <person name="Brown C.T."/>
            <person name="Hug L.A."/>
            <person name="Sharon I."/>
            <person name="Castelle C.J."/>
            <person name="Probst A.J."/>
            <person name="Thomas B.C."/>
            <person name="Singh A."/>
            <person name="Wilkins M.J."/>
            <person name="Karaoz U."/>
            <person name="Brodie E.L."/>
            <person name="Williams K.H."/>
            <person name="Hubbard S.S."/>
            <person name="Banfield J.F."/>
        </authorList>
    </citation>
    <scope>NUCLEOTIDE SEQUENCE [LARGE SCALE GENOMIC DNA]</scope>
</reference>
<name>A0A1F7XSX5_9BACT</name>
<comment type="caution">
    <text evidence="2">The sequence shown here is derived from an EMBL/GenBank/DDBJ whole genome shotgun (WGS) entry which is preliminary data.</text>
</comment>
<protein>
    <recommendedName>
        <fullName evidence="1">Polymerase/histidinol phosphatase N-terminal domain-containing protein</fullName>
    </recommendedName>
</protein>
<dbReference type="PANTHER" id="PTHR42924:SF3">
    <property type="entry name" value="POLYMERASE_HISTIDINOL PHOSPHATASE N-TERMINAL DOMAIN-CONTAINING PROTEIN"/>
    <property type="match status" value="1"/>
</dbReference>
<feature type="domain" description="Polymerase/histidinol phosphatase N-terminal" evidence="1">
    <location>
        <begin position="10"/>
        <end position="75"/>
    </location>
</feature>
<dbReference type="AlphaFoldDB" id="A0A1F7XSX5"/>
<dbReference type="Proteomes" id="UP000178446">
    <property type="component" value="Unassembled WGS sequence"/>
</dbReference>
<dbReference type="SMART" id="SM00481">
    <property type="entry name" value="POLIIIAc"/>
    <property type="match status" value="1"/>
</dbReference>
<dbReference type="InterPro" id="IPR052018">
    <property type="entry name" value="PHP_domain"/>
</dbReference>
<dbReference type="Gene3D" id="1.10.150.650">
    <property type="match status" value="1"/>
</dbReference>
<evidence type="ECO:0000313" key="2">
    <source>
        <dbReference type="EMBL" id="OGM18101.1"/>
    </source>
</evidence>
<proteinExistence type="predicted"/>
<dbReference type="PANTHER" id="PTHR42924">
    <property type="entry name" value="EXONUCLEASE"/>
    <property type="match status" value="1"/>
</dbReference>
<dbReference type="GO" id="GO:0004534">
    <property type="term" value="F:5'-3' RNA exonuclease activity"/>
    <property type="evidence" value="ECO:0007669"/>
    <property type="project" value="TreeGrafter"/>
</dbReference>
<dbReference type="InterPro" id="IPR016195">
    <property type="entry name" value="Pol/histidinol_Pase-like"/>
</dbReference>
<accession>A0A1F7XSX5</accession>
<organism evidence="2 3">
    <name type="scientific">Candidatus Woesebacteria bacterium RIFCSPHIGHO2_01_FULL_37_10</name>
    <dbReference type="NCBI Taxonomy" id="1802489"/>
    <lineage>
        <taxon>Bacteria</taxon>
        <taxon>Candidatus Woeseibacteriota</taxon>
    </lineage>
</organism>
<evidence type="ECO:0000259" key="1">
    <source>
        <dbReference type="SMART" id="SM00481"/>
    </source>
</evidence>
<gene>
    <name evidence="2" type="ORF">A2685_02935</name>
</gene>